<evidence type="ECO:0000313" key="1">
    <source>
        <dbReference type="EMBL" id="KAK1133743.1"/>
    </source>
</evidence>
<dbReference type="EMBL" id="JAHYIQ010000003">
    <property type="protein sequence ID" value="KAK1133743.1"/>
    <property type="molecule type" value="Genomic_DNA"/>
</dbReference>
<organism evidence="1 2">
    <name type="scientific">Melipona bicolor</name>
    <dbReference type="NCBI Taxonomy" id="60889"/>
    <lineage>
        <taxon>Eukaryota</taxon>
        <taxon>Metazoa</taxon>
        <taxon>Ecdysozoa</taxon>
        <taxon>Arthropoda</taxon>
        <taxon>Hexapoda</taxon>
        <taxon>Insecta</taxon>
        <taxon>Pterygota</taxon>
        <taxon>Neoptera</taxon>
        <taxon>Endopterygota</taxon>
        <taxon>Hymenoptera</taxon>
        <taxon>Apocrita</taxon>
        <taxon>Aculeata</taxon>
        <taxon>Apoidea</taxon>
        <taxon>Anthophila</taxon>
        <taxon>Apidae</taxon>
        <taxon>Melipona</taxon>
    </lineage>
</organism>
<reference evidence="1" key="1">
    <citation type="submission" date="2021-10" db="EMBL/GenBank/DDBJ databases">
        <title>Melipona bicolor Genome sequencing and assembly.</title>
        <authorList>
            <person name="Araujo N.S."/>
            <person name="Arias M.C."/>
        </authorList>
    </citation>
    <scope>NUCLEOTIDE SEQUENCE</scope>
    <source>
        <strain evidence="1">USP_2M_L1-L4_2017</strain>
        <tissue evidence="1">Whole body</tissue>
    </source>
</reference>
<keyword evidence="2" id="KW-1185">Reference proteome</keyword>
<accession>A0AA40G9P9</accession>
<comment type="caution">
    <text evidence="1">The sequence shown here is derived from an EMBL/GenBank/DDBJ whole genome shotgun (WGS) entry which is preliminary data.</text>
</comment>
<dbReference type="AlphaFoldDB" id="A0AA40G9P9"/>
<proteinExistence type="predicted"/>
<gene>
    <name evidence="1" type="ORF">K0M31_011539</name>
</gene>
<name>A0AA40G9P9_9HYME</name>
<evidence type="ECO:0000313" key="2">
    <source>
        <dbReference type="Proteomes" id="UP001177670"/>
    </source>
</evidence>
<protein>
    <submittedName>
        <fullName evidence="1">Uncharacterized protein</fullName>
    </submittedName>
</protein>
<dbReference type="Proteomes" id="UP001177670">
    <property type="component" value="Unassembled WGS sequence"/>
</dbReference>
<sequence>MRKDGGLCWKKRDKTYRENFVKMSKSTGIFGKKREKIIGEDRFGKNVEGGGNLLEKEGQNVSSEFCKNVEE</sequence>